<dbReference type="EMBL" id="CP038469">
    <property type="protein sequence ID" value="QBX79618.1"/>
    <property type="molecule type" value="Genomic_DNA"/>
</dbReference>
<dbReference type="SUPFAM" id="SSF111384">
    <property type="entry name" value="OmpH-like"/>
    <property type="match status" value="1"/>
</dbReference>
<evidence type="ECO:0000313" key="4">
    <source>
        <dbReference type="Proteomes" id="UP000296284"/>
    </source>
</evidence>
<sequence length="192" mass="21167">MKNIKLSSLKYISAVCVMVIGLSGCDQLGLNQSKVVYVDIAKVLNESSIGKQEAQHNQDIKDVLLKAESDAKEKYAAMSEKQQQQSRAADNLTLNQVWVAEQQHSREVSLKAITEEAEIYRVSHKMDYVMVSTSLLAAKEGADITSDLIKQLEKKKVNYGDLPKISVADSQDKNVKSDDVPQEDKSAVSGAH</sequence>
<proteinExistence type="predicted"/>
<name>A0ABX5T0T1_9ENTR</name>
<dbReference type="InterPro" id="IPR024930">
    <property type="entry name" value="Skp_dom_sf"/>
</dbReference>
<dbReference type="SMART" id="SM00935">
    <property type="entry name" value="OmpH"/>
    <property type="match status" value="1"/>
</dbReference>
<keyword evidence="4" id="KW-1185">Reference proteome</keyword>
<feature type="compositionally biased region" description="Basic and acidic residues" evidence="2">
    <location>
        <begin position="170"/>
        <end position="186"/>
    </location>
</feature>
<evidence type="ECO:0000256" key="1">
    <source>
        <dbReference type="ARBA" id="ARBA00018026"/>
    </source>
</evidence>
<evidence type="ECO:0000256" key="2">
    <source>
        <dbReference type="SAM" id="MobiDB-lite"/>
    </source>
</evidence>
<protein>
    <recommendedName>
        <fullName evidence="1">Chaperone protein Skp</fullName>
    </recommendedName>
</protein>
<gene>
    <name evidence="3" type="ORF">E4Z61_04275</name>
</gene>
<accession>A0ABX5T0T1</accession>
<feature type="region of interest" description="Disordered" evidence="2">
    <location>
        <begin position="167"/>
        <end position="192"/>
    </location>
</feature>
<dbReference type="InterPro" id="IPR005632">
    <property type="entry name" value="Chaperone_Skp"/>
</dbReference>
<dbReference type="Proteomes" id="UP000296284">
    <property type="component" value="Chromosome"/>
</dbReference>
<reference evidence="3 4" key="1">
    <citation type="submission" date="2019-03" db="EMBL/GenBank/DDBJ databases">
        <title>Complete genome sequence of Citrobacter sp. SNU WT2 isolated from diseased rainbow trout.</title>
        <authorList>
            <person name="Oh W.T."/>
            <person name="Park S.C."/>
        </authorList>
    </citation>
    <scope>NUCLEOTIDE SEQUENCE [LARGE SCALE GENOMIC DNA]</scope>
    <source>
        <strain evidence="3 4">SNU WT2</strain>
    </source>
</reference>
<dbReference type="RefSeq" id="WP_135321681.1">
    <property type="nucleotide sequence ID" value="NZ_CP038469.1"/>
</dbReference>
<dbReference type="PROSITE" id="PS51257">
    <property type="entry name" value="PROKAR_LIPOPROTEIN"/>
    <property type="match status" value="1"/>
</dbReference>
<organism evidence="3 4">
    <name type="scientific">Citrobacter tructae</name>
    <dbReference type="NCBI Taxonomy" id="2562449"/>
    <lineage>
        <taxon>Bacteria</taxon>
        <taxon>Pseudomonadati</taxon>
        <taxon>Pseudomonadota</taxon>
        <taxon>Gammaproteobacteria</taxon>
        <taxon>Enterobacterales</taxon>
        <taxon>Enterobacteriaceae</taxon>
        <taxon>Citrobacter</taxon>
    </lineage>
</organism>
<evidence type="ECO:0000313" key="3">
    <source>
        <dbReference type="EMBL" id="QBX79618.1"/>
    </source>
</evidence>
<dbReference type="Gene3D" id="3.30.910.20">
    <property type="entry name" value="Skp domain"/>
    <property type="match status" value="1"/>
</dbReference>